<reference evidence="1 2" key="1">
    <citation type="submission" date="2012-10" db="EMBL/GenBank/DDBJ databases">
        <title>Genome sequence of Vibrio Cholerae HENC-02.</title>
        <authorList>
            <person name="Eppinger M."/>
            <person name="Hasan N.A."/>
            <person name="Sengamalay N."/>
            <person name="Hine E."/>
            <person name="Su Q."/>
            <person name="Daugherty S.C."/>
            <person name="Young S."/>
            <person name="Sadzewicz L."/>
            <person name="Tallon L."/>
            <person name="Cebula T.A."/>
            <person name="Ravel J."/>
            <person name="Colwell R.R."/>
        </authorList>
    </citation>
    <scope>NUCLEOTIDE SEQUENCE [LARGE SCALE GENOMIC DNA]</scope>
    <source>
        <strain evidence="1 2">HENC-02</strain>
    </source>
</reference>
<dbReference type="AlphaFoldDB" id="A0A454CX82"/>
<proteinExistence type="predicted"/>
<evidence type="ECO:0000313" key="1">
    <source>
        <dbReference type="EMBL" id="EKM31038.1"/>
    </source>
</evidence>
<gene>
    <name evidence="1" type="ORF">VCHENC02_3281B</name>
</gene>
<organism evidence="1 2">
    <name type="scientific">Vibrio harveyi</name>
    <name type="common">Beneckea harveyi</name>
    <dbReference type="NCBI Taxonomy" id="669"/>
    <lineage>
        <taxon>Bacteria</taxon>
        <taxon>Pseudomonadati</taxon>
        <taxon>Pseudomonadota</taxon>
        <taxon>Gammaproteobacteria</taxon>
        <taxon>Vibrionales</taxon>
        <taxon>Vibrionaceae</taxon>
        <taxon>Vibrio</taxon>
    </lineage>
</organism>
<dbReference type="Proteomes" id="UP000008367">
    <property type="component" value="Unassembled WGS sequence"/>
</dbReference>
<dbReference type="EMBL" id="AJSR01001370">
    <property type="protein sequence ID" value="EKM31038.1"/>
    <property type="molecule type" value="Genomic_DNA"/>
</dbReference>
<name>A0A454CX82_VIBHA</name>
<feature type="non-terminal residue" evidence="1">
    <location>
        <position position="1"/>
    </location>
</feature>
<evidence type="ECO:0000313" key="2">
    <source>
        <dbReference type="Proteomes" id="UP000008367"/>
    </source>
</evidence>
<sequence length="18" mass="1950">KIATIVKNSLPFYTGGLQ</sequence>
<accession>A0A454CX82</accession>
<comment type="caution">
    <text evidence="1">The sequence shown here is derived from an EMBL/GenBank/DDBJ whole genome shotgun (WGS) entry which is preliminary data.</text>
</comment>
<protein>
    <submittedName>
        <fullName evidence="1">Uncharacterized protein</fullName>
    </submittedName>
</protein>